<dbReference type="PROSITE" id="PS50943">
    <property type="entry name" value="HTH_CROC1"/>
    <property type="match status" value="1"/>
</dbReference>
<dbReference type="Pfam" id="PF01381">
    <property type="entry name" value="HTH_3"/>
    <property type="match status" value="1"/>
</dbReference>
<dbReference type="CDD" id="cd00093">
    <property type="entry name" value="HTH_XRE"/>
    <property type="match status" value="1"/>
</dbReference>
<dbReference type="GO" id="GO:0003700">
    <property type="term" value="F:DNA-binding transcription factor activity"/>
    <property type="evidence" value="ECO:0007669"/>
    <property type="project" value="TreeGrafter"/>
</dbReference>
<dbReference type="SMART" id="SM00530">
    <property type="entry name" value="HTH_XRE"/>
    <property type="match status" value="1"/>
</dbReference>
<evidence type="ECO:0000256" key="1">
    <source>
        <dbReference type="ARBA" id="ARBA00023125"/>
    </source>
</evidence>
<evidence type="ECO:0000259" key="2">
    <source>
        <dbReference type="PROSITE" id="PS50943"/>
    </source>
</evidence>
<protein>
    <submittedName>
        <fullName evidence="3">Transcriptional regulator with XRE-family HTH domain</fullName>
    </submittedName>
</protein>
<dbReference type="RefSeq" id="WP_183530480.1">
    <property type="nucleotide sequence ID" value="NZ_JACIJM010000010.1"/>
</dbReference>
<dbReference type="Gene3D" id="1.10.260.40">
    <property type="entry name" value="lambda repressor-like DNA-binding domains"/>
    <property type="match status" value="1"/>
</dbReference>
<keyword evidence="4" id="KW-1185">Reference proteome</keyword>
<dbReference type="SUPFAM" id="SSF47413">
    <property type="entry name" value="lambda repressor-like DNA-binding domains"/>
    <property type="match status" value="1"/>
</dbReference>
<dbReference type="PANTHER" id="PTHR46797:SF24">
    <property type="entry name" value="DNA-BINDING PHAGE PROTEIN"/>
    <property type="match status" value="1"/>
</dbReference>
<accession>A0A7W9F0W3</accession>
<sequence>MSTADETDGIFAVRLRAAREQRELNQTELAKLTGLQPAAIGHFEANRRKPSFANIRALAKALEVSSDYLLGRADTIKGATTAFRNEESLNHADRESIQLMIDTLARRREDREK</sequence>
<evidence type="ECO:0000313" key="3">
    <source>
        <dbReference type="EMBL" id="MBB5723371.1"/>
    </source>
</evidence>
<dbReference type="InterPro" id="IPR050807">
    <property type="entry name" value="TransReg_Diox_bact_type"/>
</dbReference>
<evidence type="ECO:0000313" key="4">
    <source>
        <dbReference type="Proteomes" id="UP000535415"/>
    </source>
</evidence>
<dbReference type="GO" id="GO:0003677">
    <property type="term" value="F:DNA binding"/>
    <property type="evidence" value="ECO:0007669"/>
    <property type="project" value="UniProtKB-KW"/>
</dbReference>
<dbReference type="InterPro" id="IPR010982">
    <property type="entry name" value="Lambda_DNA-bd_dom_sf"/>
</dbReference>
<dbReference type="EMBL" id="JACIJM010000010">
    <property type="protein sequence ID" value="MBB5723371.1"/>
    <property type="molecule type" value="Genomic_DNA"/>
</dbReference>
<dbReference type="Proteomes" id="UP000535415">
    <property type="component" value="Unassembled WGS sequence"/>
</dbReference>
<dbReference type="AlphaFoldDB" id="A0A7W9F0W3"/>
<comment type="caution">
    <text evidence="3">The sequence shown here is derived from an EMBL/GenBank/DDBJ whole genome shotgun (WGS) entry which is preliminary data.</text>
</comment>
<keyword evidence="1" id="KW-0238">DNA-binding</keyword>
<dbReference type="GO" id="GO:0005829">
    <property type="term" value="C:cytosol"/>
    <property type="evidence" value="ECO:0007669"/>
    <property type="project" value="TreeGrafter"/>
</dbReference>
<dbReference type="InterPro" id="IPR001387">
    <property type="entry name" value="Cro/C1-type_HTH"/>
</dbReference>
<name>A0A7W9F0W3_9RHOB</name>
<dbReference type="PANTHER" id="PTHR46797">
    <property type="entry name" value="HTH-TYPE TRANSCRIPTIONAL REGULATOR"/>
    <property type="match status" value="1"/>
</dbReference>
<feature type="domain" description="HTH cro/C1-type" evidence="2">
    <location>
        <begin position="15"/>
        <end position="69"/>
    </location>
</feature>
<reference evidence="3 4" key="1">
    <citation type="submission" date="2020-08" db="EMBL/GenBank/DDBJ databases">
        <title>Genomic Encyclopedia of Type Strains, Phase IV (KMG-IV): sequencing the most valuable type-strain genomes for metagenomic binning, comparative biology and taxonomic classification.</title>
        <authorList>
            <person name="Goeker M."/>
        </authorList>
    </citation>
    <scope>NUCLEOTIDE SEQUENCE [LARGE SCALE GENOMIC DNA]</scope>
    <source>
        <strain evidence="3 4">DSM 101064</strain>
    </source>
</reference>
<gene>
    <name evidence="3" type="ORF">FHS72_003016</name>
</gene>
<organism evidence="3 4">
    <name type="scientific">Yoonia ponticola</name>
    <dbReference type="NCBI Taxonomy" id="1524255"/>
    <lineage>
        <taxon>Bacteria</taxon>
        <taxon>Pseudomonadati</taxon>
        <taxon>Pseudomonadota</taxon>
        <taxon>Alphaproteobacteria</taxon>
        <taxon>Rhodobacterales</taxon>
        <taxon>Paracoccaceae</taxon>
        <taxon>Yoonia</taxon>
    </lineage>
</organism>
<proteinExistence type="predicted"/>